<evidence type="ECO:0000256" key="1">
    <source>
        <dbReference type="ARBA" id="ARBA00004459"/>
    </source>
</evidence>
<evidence type="ECO:0008006" key="11">
    <source>
        <dbReference type="Google" id="ProtNLM"/>
    </source>
</evidence>
<accession>A0AA48HSB3</accession>
<keyword evidence="2 8" id="KW-0732">Signal</keyword>
<dbReference type="NCBIfam" id="NF047847">
    <property type="entry name" value="SS_mature_LptM"/>
    <property type="match status" value="1"/>
</dbReference>
<evidence type="ECO:0000256" key="6">
    <source>
        <dbReference type="ARBA" id="ARBA00023288"/>
    </source>
</evidence>
<evidence type="ECO:0000256" key="8">
    <source>
        <dbReference type="SAM" id="SignalP"/>
    </source>
</evidence>
<evidence type="ECO:0000313" key="9">
    <source>
        <dbReference type="EMBL" id="BDX04933.1"/>
    </source>
</evidence>
<comment type="subcellular location">
    <subcellularLocation>
        <location evidence="1">Cell outer membrane</location>
        <topology evidence="1">Lipid-anchor</topology>
    </subcellularLocation>
</comment>
<gene>
    <name evidence="9" type="ORF">MACH26_04540</name>
</gene>
<dbReference type="RefSeq" id="WP_425325558.1">
    <property type="nucleotide sequence ID" value="NZ_AP027272.1"/>
</dbReference>
<keyword evidence="5" id="KW-0998">Cell outer membrane</keyword>
<evidence type="ECO:0000256" key="2">
    <source>
        <dbReference type="ARBA" id="ARBA00022729"/>
    </source>
</evidence>
<dbReference type="Pfam" id="PF13627">
    <property type="entry name" value="LptM_cons"/>
    <property type="match status" value="1"/>
</dbReference>
<evidence type="ECO:0000256" key="5">
    <source>
        <dbReference type="ARBA" id="ARBA00023237"/>
    </source>
</evidence>
<evidence type="ECO:0000256" key="4">
    <source>
        <dbReference type="ARBA" id="ARBA00023139"/>
    </source>
</evidence>
<organism evidence="9 10">
    <name type="scientific">Planctobacterium marinum</name>
    <dbReference type="NCBI Taxonomy" id="1631968"/>
    <lineage>
        <taxon>Bacteria</taxon>
        <taxon>Pseudomonadati</taxon>
        <taxon>Pseudomonadota</taxon>
        <taxon>Gammaproteobacteria</taxon>
        <taxon>Alteromonadales</taxon>
        <taxon>Alteromonadaceae</taxon>
        <taxon>Planctobacterium</taxon>
    </lineage>
</organism>
<sequence length="65" mass="7016">MCKFSFIFLLLLSITACGQRGPLYLPQDAAQPQTNDASSETSAGESDGNEANPPQTNPQNEDQEQ</sequence>
<dbReference type="InterPro" id="IPR032831">
    <property type="entry name" value="LptM_cons"/>
</dbReference>
<evidence type="ECO:0000313" key="10">
    <source>
        <dbReference type="Proteomes" id="UP001333710"/>
    </source>
</evidence>
<protein>
    <recommendedName>
        <fullName evidence="11">Lipoprotein</fullName>
    </recommendedName>
</protein>
<dbReference type="Proteomes" id="UP001333710">
    <property type="component" value="Chromosome"/>
</dbReference>
<feature type="compositionally biased region" description="Polar residues" evidence="7">
    <location>
        <begin position="52"/>
        <end position="65"/>
    </location>
</feature>
<keyword evidence="3" id="KW-0472">Membrane</keyword>
<dbReference type="EMBL" id="AP027272">
    <property type="protein sequence ID" value="BDX04933.1"/>
    <property type="molecule type" value="Genomic_DNA"/>
</dbReference>
<name>A0AA48HSB3_9ALTE</name>
<keyword evidence="10" id="KW-1185">Reference proteome</keyword>
<feature type="compositionally biased region" description="Polar residues" evidence="7">
    <location>
        <begin position="30"/>
        <end position="44"/>
    </location>
</feature>
<dbReference type="KEGG" id="pmaw:MACH26_04540"/>
<proteinExistence type="predicted"/>
<feature type="signal peptide" evidence="8">
    <location>
        <begin position="1"/>
        <end position="18"/>
    </location>
</feature>
<feature type="chain" id="PRO_5041352644" description="Lipoprotein" evidence="8">
    <location>
        <begin position="19"/>
        <end position="65"/>
    </location>
</feature>
<keyword evidence="4" id="KW-0564">Palmitate</keyword>
<dbReference type="GO" id="GO:0009279">
    <property type="term" value="C:cell outer membrane"/>
    <property type="evidence" value="ECO:0007669"/>
    <property type="project" value="UniProtKB-SubCell"/>
</dbReference>
<keyword evidence="6" id="KW-0449">Lipoprotein</keyword>
<dbReference type="PROSITE" id="PS51257">
    <property type="entry name" value="PROKAR_LIPOPROTEIN"/>
    <property type="match status" value="1"/>
</dbReference>
<feature type="region of interest" description="Disordered" evidence="7">
    <location>
        <begin position="22"/>
        <end position="65"/>
    </location>
</feature>
<dbReference type="AlphaFoldDB" id="A0AA48HSB3"/>
<reference evidence="9" key="1">
    <citation type="submission" date="2023-01" db="EMBL/GenBank/DDBJ databases">
        <title>Complete genome sequence of Planctobacterium marinum strain Dej080120_11.</title>
        <authorList>
            <person name="Ueki S."/>
            <person name="Maruyama F."/>
        </authorList>
    </citation>
    <scope>NUCLEOTIDE SEQUENCE</scope>
    <source>
        <strain evidence="9">Dej080120_11</strain>
    </source>
</reference>
<evidence type="ECO:0000256" key="7">
    <source>
        <dbReference type="SAM" id="MobiDB-lite"/>
    </source>
</evidence>
<evidence type="ECO:0000256" key="3">
    <source>
        <dbReference type="ARBA" id="ARBA00023136"/>
    </source>
</evidence>